<dbReference type="PANTHER" id="PTHR15691">
    <property type="entry name" value="WASH COMPLEX SUBUNIT 5"/>
    <property type="match status" value="1"/>
</dbReference>
<feature type="DNA-binding region" description="Homeobox" evidence="18">
    <location>
        <begin position="585"/>
        <end position="644"/>
    </location>
</feature>
<evidence type="ECO:0000256" key="10">
    <source>
        <dbReference type="ARBA" id="ARBA00022782"/>
    </source>
</evidence>
<dbReference type="GO" id="GO:0005634">
    <property type="term" value="C:nucleus"/>
    <property type="evidence" value="ECO:0007669"/>
    <property type="project" value="UniProtKB-SubCell"/>
</dbReference>
<keyword evidence="14 18" id="KW-0371">Homeobox</keyword>
<evidence type="ECO:0000259" key="21">
    <source>
        <dbReference type="PROSITE" id="PS50071"/>
    </source>
</evidence>
<feature type="region of interest" description="Disordered" evidence="20">
    <location>
        <begin position="661"/>
        <end position="694"/>
    </location>
</feature>
<dbReference type="Proteomes" id="UP001239994">
    <property type="component" value="Unassembled WGS sequence"/>
</dbReference>
<comment type="similarity">
    <text evidence="3">Belongs to the ZHX family.</text>
</comment>
<keyword evidence="7" id="KW-0479">Metal-binding</keyword>
<dbReference type="Gene3D" id="1.10.10.60">
    <property type="entry name" value="Homeodomain-like"/>
    <property type="match status" value="5"/>
</dbReference>
<evidence type="ECO:0000256" key="6">
    <source>
        <dbReference type="ARBA" id="ARBA00022553"/>
    </source>
</evidence>
<evidence type="ECO:0000256" key="7">
    <source>
        <dbReference type="ARBA" id="ARBA00022723"/>
    </source>
</evidence>
<feature type="compositionally biased region" description="Polar residues" evidence="20">
    <location>
        <begin position="346"/>
        <end position="382"/>
    </location>
</feature>
<comment type="similarity">
    <text evidence="2">Belongs to the strumpellin family.</text>
</comment>
<dbReference type="GO" id="GO:0030041">
    <property type="term" value="P:actin filament polymerization"/>
    <property type="evidence" value="ECO:0007669"/>
    <property type="project" value="TreeGrafter"/>
</dbReference>
<keyword evidence="9" id="KW-0863">Zinc-finger</keyword>
<keyword evidence="15" id="KW-0804">Transcription</keyword>
<feature type="domain" description="Homeobox" evidence="21">
    <location>
        <begin position="390"/>
        <end position="444"/>
    </location>
</feature>
<feature type="compositionally biased region" description="Polar residues" evidence="20">
    <location>
        <begin position="568"/>
        <end position="579"/>
    </location>
</feature>
<evidence type="ECO:0000256" key="19">
    <source>
        <dbReference type="RuleBase" id="RU000682"/>
    </source>
</evidence>
<keyword evidence="8" id="KW-0677">Repeat</keyword>
<keyword evidence="10" id="KW-0221">Differentiation</keyword>
<feature type="region of interest" description="Disordered" evidence="20">
    <location>
        <begin position="747"/>
        <end position="816"/>
    </location>
</feature>
<name>A0AAD8ZWU2_9TELE</name>
<feature type="DNA-binding region" description="Homeobox" evidence="18">
    <location>
        <begin position="392"/>
        <end position="445"/>
    </location>
</feature>
<dbReference type="GO" id="GO:0003677">
    <property type="term" value="F:DNA binding"/>
    <property type="evidence" value="ECO:0007669"/>
    <property type="project" value="UniProtKB-UniRule"/>
</dbReference>
<dbReference type="GO" id="GO:0051125">
    <property type="term" value="P:regulation of actin nucleation"/>
    <property type="evidence" value="ECO:0007669"/>
    <property type="project" value="TreeGrafter"/>
</dbReference>
<dbReference type="GO" id="GO:0030154">
    <property type="term" value="P:cell differentiation"/>
    <property type="evidence" value="ECO:0007669"/>
    <property type="project" value="UniProtKB-KW"/>
</dbReference>
<evidence type="ECO:0000256" key="2">
    <source>
        <dbReference type="ARBA" id="ARBA00006224"/>
    </source>
</evidence>
<feature type="domain" description="Homeobox" evidence="21">
    <location>
        <begin position="507"/>
        <end position="557"/>
    </location>
</feature>
<dbReference type="Pfam" id="PF11569">
    <property type="entry name" value="Homez"/>
    <property type="match status" value="1"/>
</dbReference>
<dbReference type="InterPro" id="IPR001356">
    <property type="entry name" value="HD"/>
</dbReference>
<sequence length="1994" mass="226260">MVLPSDVVEQDPDMETLAGEEETESTAEGPTEGAVVPMETEGEYEDSLGHSAGKRSSQSSVEQSVTDLTTEGSFVPAEMEDSDDPSVTGISLSKTPIMKKKCKPEPKRIAVSLKGTEEADMLVESEGDPEPMEASIVSAMAAEMVNPILAESAKPGMLVSIPNPVPAEQKKPVMNPATVLPAGLAQVLSALQAQQSAQAQLLIPVSSIPTYNAAMDTNALLVNTYKKFPYPSVSEIMGLAAQTKFSEEQIKIWFSAQRLKHGVSWTPEEVEEARRKQFNGTVHTVPQTITVIPAHHLSATNGLQSILQTCQIVGQPGLVLTQVGTANSLPVTTPITLTVAGMPNQSQAPKIATNQTSPAVSETKRATTVQPPSLTPQENSALSADHFGLRPKKSKEQLAELKASYMKNHFASDSEIARLMKLTNLTKGEIKKWFSDTRYNQRNSKNNHFTVPPDGARTSNSNATIVIDSSDETPQSPTPSPVKEKETRTKTWNPFPDFTLQKFKEKTPEQLVILEESYQKCDTATDEELSRLRAETKLTRREIDAWFTEKRKTPVTEPTDHKGEGDGETSQGRGGQTSPAVKKLPKEKVTKKTPEQLHVLKSAFVRTQWPSAEEYDRLAEESRLPRSYIVNWFGDTRYAWKNGNLKWYFYYQSGNVEGMNGNKSRKRRVRNRGWGRSRSRRPKKPAGSEKCPPVKFKSGKEILKEYYLKHKFLNEQDLDELVAKSNMSYEQVREWFAEVCRKVDLGTDPFEDSATSNEPEGEESQGENETAAEEQGPSAAGEEDGDDDEEEDDDSEDSDSWEPPQSVRKTLSGSEDQNRYARATMVDFLAENNLCGQAILRVVSRGNAIIAELLRLSEFIPAVFRLRDKSDQQKYGDIICDFSYFKGQEYYESKLEAKPELQDLDEEFRENNIEILSRFYLAFESVHKYIVDLIRYLDDLNEGVYIQQTLETVLLNEDGKQLLCEALYLYGVMLLVIDQKIEGEARERMLVSYYRYSAARSSGDSNLDDICKLLRSTGYSNQPGARRPPNYPESYFQRVPINPTFLSMVIGRLRSDDIYNQALVSLALAFSCLQVSAYPLPEHRSTALTTQAAMLYVCLFFTPSILQSQQAKMREIVDKYFPDNWVISIYMGITVNLVEAWEPYKAAKTALNYTLDSANIREQACRYAASVESLRPRVQQLLKEGVLREEMVLDNIPKLLNCLRDCNVTIRWLMLHTADSVYDSNNKRLRQMKDQAIADSKYNPKILFQLLLDTAQFEFILKEMFKQMLTEKQLKWESYRNEGSERMMELAEVFSGVKPLTRVEKNENLQAWFREISKQIESLNYEDSTAAGRKTVQLIQALVQEFHQLESNLQVCQFLADTRKFLHQMIRTINIKEEVLITMQIVGDLSYAWQLIDSFTSIMQESIRVNPSMVTKLRATFLKLASALDLPLMRINQANSPDLLSVSQFYSGELVAYVRKVLQIIPESMFTSLARIVKLQIHDIMEVPTRLDKDKLKDYAQLGARYEVAKLTHAISIFTEGILMMKTTLVGIIKVDPKQLLEDGIRKELVKRVAFSLHKGLIFNPKAKPSELMPKLEDMAATMDGFYRSFEYIQDYVSIYGLKIWQEEVSRIINYNVEQECNSFLRTKIQDWQSMYQSTHIPIPKFPPVDESATFIGRLCREILRITDPKVTCYINQMNTWYDMRTHQEVTNHRLFSEIQNTLGTFGLNGLDRLLCFMIVKELQMFLTVLQKSILKDKVMVDVFKTFLNAVNPVKGIVASASKVYANAVAKTQKIWPTYLESITKVGQMQILRLQIANELSYSCKFDSKHLAAALENLNKSLLADIEAHYQDPSLPYPKEDNTLLFEIGAYLEAAGIHDPLNKIYITTKRLPYFPIVNFIFLIAQLPKLQYTKSQGMTCRRATDPVDWVPLVLGLLTLLKQFHSRYAEQFLALIGQFIRSVMEQCTSQKIPDMPPDVVGALMFLEDYVRYSKLPRKVVEAHVPSFIFDEFRTVL</sequence>
<feature type="compositionally biased region" description="Basic residues" evidence="20">
    <location>
        <begin position="663"/>
        <end position="684"/>
    </location>
</feature>
<feature type="region of interest" description="Disordered" evidence="20">
    <location>
        <begin position="466"/>
        <end position="489"/>
    </location>
</feature>
<dbReference type="InterPro" id="IPR024578">
    <property type="entry name" value="Homez_homeobox_dom"/>
</dbReference>
<keyword evidence="16 18" id="KW-0539">Nucleus</keyword>
<evidence type="ECO:0000256" key="13">
    <source>
        <dbReference type="ARBA" id="ARBA00023125"/>
    </source>
</evidence>
<evidence type="ECO:0000256" key="9">
    <source>
        <dbReference type="ARBA" id="ARBA00022771"/>
    </source>
</evidence>
<feature type="region of interest" description="Disordered" evidence="20">
    <location>
        <begin position="441"/>
        <end position="460"/>
    </location>
</feature>
<dbReference type="Pfam" id="PF00046">
    <property type="entry name" value="Homeodomain"/>
    <property type="match status" value="4"/>
</dbReference>
<evidence type="ECO:0000256" key="3">
    <source>
        <dbReference type="ARBA" id="ARBA00007440"/>
    </source>
</evidence>
<feature type="compositionally biased region" description="Polar residues" evidence="20">
    <location>
        <begin position="54"/>
        <end position="72"/>
    </location>
</feature>
<dbReference type="SMART" id="SM00389">
    <property type="entry name" value="HOX"/>
    <property type="match status" value="5"/>
</dbReference>
<proteinExistence type="inferred from homology"/>
<dbReference type="GO" id="GO:0005768">
    <property type="term" value="C:endosome"/>
    <property type="evidence" value="ECO:0007669"/>
    <property type="project" value="TreeGrafter"/>
</dbReference>
<dbReference type="InterPro" id="IPR019393">
    <property type="entry name" value="WASH_strumpellin"/>
</dbReference>
<feature type="DNA-binding region" description="Homeobox" evidence="18">
    <location>
        <begin position="223"/>
        <end position="265"/>
    </location>
</feature>
<gene>
    <name evidence="22" type="ORF">P4O66_005193</name>
</gene>
<evidence type="ECO:0000256" key="17">
    <source>
        <dbReference type="ARBA" id="ARBA00029945"/>
    </source>
</evidence>
<dbReference type="GO" id="GO:0140285">
    <property type="term" value="P:endosome fission"/>
    <property type="evidence" value="ECO:0007669"/>
    <property type="project" value="TreeGrafter"/>
</dbReference>
<feature type="compositionally biased region" description="Acidic residues" evidence="20">
    <location>
        <begin position="781"/>
        <end position="800"/>
    </location>
</feature>
<evidence type="ECO:0000256" key="5">
    <source>
        <dbReference type="ARBA" id="ARBA00022491"/>
    </source>
</evidence>
<feature type="domain" description="Homeobox" evidence="21">
    <location>
        <begin position="221"/>
        <end position="264"/>
    </location>
</feature>
<dbReference type="PANTHER" id="PTHR15691:SF6">
    <property type="entry name" value="WASH COMPLEX SUBUNIT 5"/>
    <property type="match status" value="1"/>
</dbReference>
<keyword evidence="5" id="KW-0678">Repressor</keyword>
<accession>A0AAD8ZWU2</accession>
<dbReference type="FunFam" id="1.10.10.60:FF:000235">
    <property type="entry name" value="Zinc fingers and homeoboxes protein 1"/>
    <property type="match status" value="1"/>
</dbReference>
<evidence type="ECO:0000256" key="15">
    <source>
        <dbReference type="ARBA" id="ARBA00023163"/>
    </source>
</evidence>
<evidence type="ECO:0000256" key="11">
    <source>
        <dbReference type="ARBA" id="ARBA00022833"/>
    </source>
</evidence>
<evidence type="ECO:0000256" key="1">
    <source>
        <dbReference type="ARBA" id="ARBA00004123"/>
    </source>
</evidence>
<evidence type="ECO:0000256" key="12">
    <source>
        <dbReference type="ARBA" id="ARBA00023015"/>
    </source>
</evidence>
<dbReference type="PROSITE" id="PS50071">
    <property type="entry name" value="HOMEOBOX_2"/>
    <property type="match status" value="4"/>
</dbReference>
<feature type="DNA-binding region" description="Homeobox" evidence="18">
    <location>
        <begin position="509"/>
        <end position="558"/>
    </location>
</feature>
<feature type="region of interest" description="Disordered" evidence="20">
    <location>
        <begin position="549"/>
        <end position="595"/>
    </location>
</feature>
<reference evidence="22" key="1">
    <citation type="submission" date="2023-03" db="EMBL/GenBank/DDBJ databases">
        <title>Electrophorus voltai genome.</title>
        <authorList>
            <person name="Bian C."/>
        </authorList>
    </citation>
    <scope>NUCLEOTIDE SEQUENCE</scope>
    <source>
        <strain evidence="22">CB-2022</strain>
        <tissue evidence="22">Muscle</tissue>
    </source>
</reference>
<feature type="region of interest" description="Disordered" evidence="20">
    <location>
        <begin position="346"/>
        <end position="390"/>
    </location>
</feature>
<comment type="caution">
    <text evidence="22">The sequence shown here is derived from an EMBL/GenBank/DDBJ whole genome shotgun (WGS) entry which is preliminary data.</text>
</comment>
<dbReference type="GO" id="GO:0008270">
    <property type="term" value="F:zinc ion binding"/>
    <property type="evidence" value="ECO:0007669"/>
    <property type="project" value="UniProtKB-KW"/>
</dbReference>
<feature type="compositionally biased region" description="Basic and acidic residues" evidence="20">
    <location>
        <begin position="549"/>
        <end position="565"/>
    </location>
</feature>
<dbReference type="InterPro" id="IPR009057">
    <property type="entry name" value="Homeodomain-like_sf"/>
</dbReference>
<evidence type="ECO:0000313" key="22">
    <source>
        <dbReference type="EMBL" id="KAK1806698.1"/>
    </source>
</evidence>
<evidence type="ECO:0000256" key="20">
    <source>
        <dbReference type="SAM" id="MobiDB-lite"/>
    </source>
</evidence>
<evidence type="ECO:0000256" key="18">
    <source>
        <dbReference type="PROSITE-ProRule" id="PRU00108"/>
    </source>
</evidence>
<feature type="domain" description="Homeobox" evidence="21">
    <location>
        <begin position="583"/>
        <end position="643"/>
    </location>
</feature>
<evidence type="ECO:0000256" key="14">
    <source>
        <dbReference type="ARBA" id="ARBA00023155"/>
    </source>
</evidence>
<evidence type="ECO:0000313" key="23">
    <source>
        <dbReference type="Proteomes" id="UP001239994"/>
    </source>
</evidence>
<evidence type="ECO:0000256" key="8">
    <source>
        <dbReference type="ARBA" id="ARBA00022737"/>
    </source>
</evidence>
<keyword evidence="12" id="KW-0805">Transcription regulation</keyword>
<dbReference type="GO" id="GO:0007032">
    <property type="term" value="P:endosome organization"/>
    <property type="evidence" value="ECO:0007669"/>
    <property type="project" value="TreeGrafter"/>
</dbReference>
<keyword evidence="11" id="KW-0862">Zinc</keyword>
<dbReference type="GO" id="GO:0071203">
    <property type="term" value="C:WASH complex"/>
    <property type="evidence" value="ECO:0007669"/>
    <property type="project" value="InterPro"/>
</dbReference>
<dbReference type="SUPFAM" id="SSF46689">
    <property type="entry name" value="Homeodomain-like"/>
    <property type="match status" value="5"/>
</dbReference>
<evidence type="ECO:0000256" key="4">
    <source>
        <dbReference type="ARBA" id="ARBA00013581"/>
    </source>
</evidence>
<feature type="compositionally biased region" description="Acidic residues" evidence="20">
    <location>
        <begin position="8"/>
        <end position="25"/>
    </location>
</feature>
<keyword evidence="23" id="KW-1185">Reference proteome</keyword>
<dbReference type="CDD" id="cd00086">
    <property type="entry name" value="homeodomain"/>
    <property type="match status" value="5"/>
</dbReference>
<protein>
    <recommendedName>
        <fullName evidence="4">WASH complex subunit 5</fullName>
    </recommendedName>
    <alternativeName>
        <fullName evidence="17">WASH complex subunit strumpellin</fullName>
    </alternativeName>
</protein>
<dbReference type="Pfam" id="PF10266">
    <property type="entry name" value="Strumpellin"/>
    <property type="match status" value="1"/>
</dbReference>
<keyword evidence="13 18" id="KW-0238">DNA-binding</keyword>
<feature type="compositionally biased region" description="Acidic residues" evidence="20">
    <location>
        <begin position="759"/>
        <end position="772"/>
    </location>
</feature>
<evidence type="ECO:0000256" key="16">
    <source>
        <dbReference type="ARBA" id="ARBA00023242"/>
    </source>
</evidence>
<keyword evidence="6" id="KW-0597">Phosphoprotein</keyword>
<feature type="region of interest" description="Disordered" evidence="20">
    <location>
        <begin position="1"/>
        <end position="91"/>
    </location>
</feature>
<comment type="subcellular location">
    <subcellularLocation>
        <location evidence="1 18 19">Nucleus</location>
    </subcellularLocation>
</comment>
<dbReference type="FunFam" id="1.10.10.60:FF:000062">
    <property type="entry name" value="zinc fingers and homeoboxes protein 3"/>
    <property type="match status" value="1"/>
</dbReference>
<organism evidence="22 23">
    <name type="scientific">Electrophorus voltai</name>
    <dbReference type="NCBI Taxonomy" id="2609070"/>
    <lineage>
        <taxon>Eukaryota</taxon>
        <taxon>Metazoa</taxon>
        <taxon>Chordata</taxon>
        <taxon>Craniata</taxon>
        <taxon>Vertebrata</taxon>
        <taxon>Euteleostomi</taxon>
        <taxon>Actinopterygii</taxon>
        <taxon>Neopterygii</taxon>
        <taxon>Teleostei</taxon>
        <taxon>Ostariophysi</taxon>
        <taxon>Gymnotiformes</taxon>
        <taxon>Gymnotoidei</taxon>
        <taxon>Gymnotidae</taxon>
        <taxon>Electrophorus</taxon>
    </lineage>
</organism>
<dbReference type="FunFam" id="1.10.10.60:FF:000247">
    <property type="entry name" value="Zinc fingers and homeoboxes protein 2"/>
    <property type="match status" value="1"/>
</dbReference>
<dbReference type="EMBL" id="JAROKS010000001">
    <property type="protein sequence ID" value="KAK1806698.1"/>
    <property type="molecule type" value="Genomic_DNA"/>
</dbReference>
<feature type="compositionally biased region" description="Basic and acidic residues" evidence="20">
    <location>
        <begin position="584"/>
        <end position="595"/>
    </location>
</feature>